<dbReference type="Gene3D" id="1.10.10.10">
    <property type="entry name" value="Winged helix-like DNA-binding domain superfamily/Winged helix DNA-binding domain"/>
    <property type="match status" value="1"/>
</dbReference>
<dbReference type="Proteomes" id="UP000500890">
    <property type="component" value="Chromosome"/>
</dbReference>
<dbReference type="InterPro" id="IPR023120">
    <property type="entry name" value="WHTH_transcript_rep_HrcA_IDD"/>
</dbReference>
<dbReference type="NCBIfam" id="TIGR00331">
    <property type="entry name" value="hrcA"/>
    <property type="match status" value="1"/>
</dbReference>
<dbReference type="KEGG" id="vah:G7081_04700"/>
<dbReference type="Pfam" id="PF03444">
    <property type="entry name" value="WHD_HrcA"/>
    <property type="match status" value="1"/>
</dbReference>
<organism evidence="8 9">
    <name type="scientific">Vagococcus coleopterorum</name>
    <dbReference type="NCBI Taxonomy" id="2714946"/>
    <lineage>
        <taxon>Bacteria</taxon>
        <taxon>Bacillati</taxon>
        <taxon>Bacillota</taxon>
        <taxon>Bacilli</taxon>
        <taxon>Lactobacillales</taxon>
        <taxon>Enterococcaceae</taxon>
        <taxon>Vagococcus</taxon>
    </lineage>
</organism>
<dbReference type="SUPFAM" id="SSF55781">
    <property type="entry name" value="GAF domain-like"/>
    <property type="match status" value="1"/>
</dbReference>
<evidence type="ECO:0000256" key="4">
    <source>
        <dbReference type="ARBA" id="ARBA00023163"/>
    </source>
</evidence>
<keyword evidence="2 5" id="KW-0805">Transcription regulation</keyword>
<dbReference type="HAMAP" id="MF_00081">
    <property type="entry name" value="HrcA"/>
    <property type="match status" value="1"/>
</dbReference>
<dbReference type="InterPro" id="IPR021153">
    <property type="entry name" value="HrcA_C"/>
</dbReference>
<proteinExistence type="inferred from homology"/>
<dbReference type="EMBL" id="CP049886">
    <property type="protein sequence ID" value="QIL46415.1"/>
    <property type="molecule type" value="Genomic_DNA"/>
</dbReference>
<dbReference type="PANTHER" id="PTHR34824:SF1">
    <property type="entry name" value="HEAT-INDUCIBLE TRANSCRIPTION REPRESSOR HRCA"/>
    <property type="match status" value="1"/>
</dbReference>
<dbReference type="InterPro" id="IPR029016">
    <property type="entry name" value="GAF-like_dom_sf"/>
</dbReference>
<evidence type="ECO:0000313" key="9">
    <source>
        <dbReference type="Proteomes" id="UP000500890"/>
    </source>
</evidence>
<protein>
    <recommendedName>
        <fullName evidence="5">Heat-inducible transcription repressor HrcA</fullName>
    </recommendedName>
</protein>
<dbReference type="GO" id="GO:0045892">
    <property type="term" value="P:negative regulation of DNA-templated transcription"/>
    <property type="evidence" value="ECO:0007669"/>
    <property type="project" value="UniProtKB-UniRule"/>
</dbReference>
<evidence type="ECO:0000256" key="1">
    <source>
        <dbReference type="ARBA" id="ARBA00022491"/>
    </source>
</evidence>
<dbReference type="Gene3D" id="3.30.450.40">
    <property type="match status" value="1"/>
</dbReference>
<keyword evidence="1 5" id="KW-0678">Repressor</keyword>
<dbReference type="AlphaFoldDB" id="A0A6G8ANB1"/>
<dbReference type="GO" id="GO:0003677">
    <property type="term" value="F:DNA binding"/>
    <property type="evidence" value="ECO:0007669"/>
    <property type="project" value="InterPro"/>
</dbReference>
<evidence type="ECO:0000259" key="7">
    <source>
        <dbReference type="Pfam" id="PF03444"/>
    </source>
</evidence>
<dbReference type="InterPro" id="IPR036390">
    <property type="entry name" value="WH_DNA-bd_sf"/>
</dbReference>
<dbReference type="Gene3D" id="3.30.390.60">
    <property type="entry name" value="Heat-inducible transcription repressor hrca homolog, domain 3"/>
    <property type="match status" value="1"/>
</dbReference>
<gene>
    <name evidence="5 8" type="primary">hrcA</name>
    <name evidence="8" type="ORF">G7081_04700</name>
</gene>
<dbReference type="PIRSF" id="PIRSF005485">
    <property type="entry name" value="HrcA"/>
    <property type="match status" value="1"/>
</dbReference>
<feature type="domain" description="Heat-inducible transcription repressor HrcA C-terminal" evidence="6">
    <location>
        <begin position="103"/>
        <end position="320"/>
    </location>
</feature>
<name>A0A6G8ANB1_9ENTE</name>
<evidence type="ECO:0000256" key="3">
    <source>
        <dbReference type="ARBA" id="ARBA00023016"/>
    </source>
</evidence>
<feature type="domain" description="Winged helix-turn-helix transcription repressor HrcA DNA-binding" evidence="7">
    <location>
        <begin position="1"/>
        <end position="71"/>
    </location>
</feature>
<evidence type="ECO:0000256" key="2">
    <source>
        <dbReference type="ARBA" id="ARBA00023015"/>
    </source>
</evidence>
<dbReference type="RefSeq" id="WP_166007804.1">
    <property type="nucleotide sequence ID" value="NZ_CP049886.1"/>
</dbReference>
<keyword evidence="3 5" id="KW-0346">Stress response</keyword>
<dbReference type="InterPro" id="IPR036388">
    <property type="entry name" value="WH-like_DNA-bd_sf"/>
</dbReference>
<comment type="function">
    <text evidence="5">Negative regulator of class I heat shock genes (grpE-dnaK-dnaJ and groELS operons). Prevents heat-shock induction of these operons.</text>
</comment>
<keyword evidence="4 5" id="KW-0804">Transcription</keyword>
<dbReference type="InterPro" id="IPR005104">
    <property type="entry name" value="WHTH_HrcA_DNA-bd"/>
</dbReference>
<keyword evidence="9" id="KW-1185">Reference proteome</keyword>
<evidence type="ECO:0000313" key="8">
    <source>
        <dbReference type="EMBL" id="QIL46415.1"/>
    </source>
</evidence>
<dbReference type="PANTHER" id="PTHR34824">
    <property type="entry name" value="HEAT-INDUCIBLE TRANSCRIPTION REPRESSOR HRCA"/>
    <property type="match status" value="1"/>
</dbReference>
<sequence length="357" mass="39876">MLTERQLNILRLLIQTYTSTGVPVGSKTLMNEGIKASSATIRNDLGLLEELGLIEKTHSSSGRIPSVEGYRFYVDNLLQPLTVSSRDLSLIKGSFGQEFSAIDDIIKRSAEILSDLTSYTAFSLGPDVKDRRLTGFRMVPLNSQQIMAIIVTDKGNVESQVFNIPEDVSNEDLEKMIQLINDTLVGEPLLTVYQKLRTEIPLLLQQYFHTPAGVMNLFNEILGHAFEERVYVGGQMNLLDFDVMTDLSQFKSVYSLMDNPDQLTELISPADSDIDIRIGHEINNDLLENMSLITASYDVAGHGKGTIALLGPTNMSYSKVLGLVDAFRQELSQELTEYYRLLDYDGQEDLEGETRSD</sequence>
<reference evidence="8 9" key="1">
    <citation type="submission" date="2020-03" db="EMBL/GenBank/DDBJ databases">
        <title>Vagococcus sp. nov., isolated from beetles.</title>
        <authorList>
            <person name="Hyun D.-W."/>
            <person name="Bae J.-W."/>
        </authorList>
    </citation>
    <scope>NUCLEOTIDE SEQUENCE [LARGE SCALE GENOMIC DNA]</scope>
    <source>
        <strain evidence="8 9">HDW17A</strain>
    </source>
</reference>
<accession>A0A6G8ANB1</accession>
<dbReference type="InterPro" id="IPR002571">
    <property type="entry name" value="HrcA"/>
</dbReference>
<dbReference type="Pfam" id="PF01628">
    <property type="entry name" value="HrcA"/>
    <property type="match status" value="1"/>
</dbReference>
<evidence type="ECO:0000259" key="6">
    <source>
        <dbReference type="Pfam" id="PF01628"/>
    </source>
</evidence>
<comment type="similarity">
    <text evidence="5">Belongs to the HrcA family.</text>
</comment>
<dbReference type="SUPFAM" id="SSF46785">
    <property type="entry name" value="Winged helix' DNA-binding domain"/>
    <property type="match status" value="1"/>
</dbReference>
<evidence type="ECO:0000256" key="5">
    <source>
        <dbReference type="HAMAP-Rule" id="MF_00081"/>
    </source>
</evidence>